<keyword evidence="2" id="KW-1185">Reference proteome</keyword>
<evidence type="ECO:0000313" key="2">
    <source>
        <dbReference type="Proteomes" id="UP001054945"/>
    </source>
</evidence>
<sequence>MNSIVVVKRRLNVSQDAPTEAVTLHTLQVVQRRAQYPAVGTEVGRLVGNCDNLCEDYVIKNARQLALKVFGELFVVYMKHTNAPPAIFFLVEILNTRGVRVVPLKPSIVDRPEVAWAFLKEAMRVKSAFPLLPVVTGRDNTYSGNERKRLQMSVAALIIKRFPLRS</sequence>
<reference evidence="1 2" key="1">
    <citation type="submission" date="2021-06" db="EMBL/GenBank/DDBJ databases">
        <title>Caerostris extrusa draft genome.</title>
        <authorList>
            <person name="Kono N."/>
            <person name="Arakawa K."/>
        </authorList>
    </citation>
    <scope>NUCLEOTIDE SEQUENCE [LARGE SCALE GENOMIC DNA]</scope>
</reference>
<evidence type="ECO:0000313" key="1">
    <source>
        <dbReference type="EMBL" id="GIX83452.1"/>
    </source>
</evidence>
<gene>
    <name evidence="1" type="ORF">CEXT_309731</name>
</gene>
<comment type="caution">
    <text evidence="1">The sequence shown here is derived from an EMBL/GenBank/DDBJ whole genome shotgun (WGS) entry which is preliminary data.</text>
</comment>
<protein>
    <submittedName>
        <fullName evidence="1">Uncharacterized protein</fullName>
    </submittedName>
</protein>
<accession>A0AAV4NF62</accession>
<name>A0AAV4NF62_CAEEX</name>
<dbReference type="AlphaFoldDB" id="A0AAV4NF62"/>
<proteinExistence type="predicted"/>
<dbReference type="Proteomes" id="UP001054945">
    <property type="component" value="Unassembled WGS sequence"/>
</dbReference>
<organism evidence="1 2">
    <name type="scientific">Caerostris extrusa</name>
    <name type="common">Bark spider</name>
    <name type="synonym">Caerostris bankana</name>
    <dbReference type="NCBI Taxonomy" id="172846"/>
    <lineage>
        <taxon>Eukaryota</taxon>
        <taxon>Metazoa</taxon>
        <taxon>Ecdysozoa</taxon>
        <taxon>Arthropoda</taxon>
        <taxon>Chelicerata</taxon>
        <taxon>Arachnida</taxon>
        <taxon>Araneae</taxon>
        <taxon>Araneomorphae</taxon>
        <taxon>Entelegynae</taxon>
        <taxon>Araneoidea</taxon>
        <taxon>Araneidae</taxon>
        <taxon>Caerostris</taxon>
    </lineage>
</organism>
<dbReference type="EMBL" id="BPLR01020867">
    <property type="protein sequence ID" value="GIX83452.1"/>
    <property type="molecule type" value="Genomic_DNA"/>
</dbReference>